<dbReference type="RefSeq" id="WP_377095757.1">
    <property type="nucleotide sequence ID" value="NZ_JBHSJM010000001.1"/>
</dbReference>
<dbReference type="SUPFAM" id="SSF111369">
    <property type="entry name" value="HlyD-like secretion proteins"/>
    <property type="match status" value="1"/>
</dbReference>
<feature type="coiled-coil region" evidence="2">
    <location>
        <begin position="166"/>
        <end position="193"/>
    </location>
</feature>
<dbReference type="InterPro" id="IPR006143">
    <property type="entry name" value="RND_pump_MFP"/>
</dbReference>
<keyword evidence="2" id="KW-0175">Coiled coil</keyword>
<dbReference type="Pfam" id="PF25967">
    <property type="entry name" value="RND-MFP_C"/>
    <property type="match status" value="1"/>
</dbReference>
<reference evidence="5" key="1">
    <citation type="journal article" date="2019" name="Int. J. Syst. Evol. Microbiol.">
        <title>The Global Catalogue of Microorganisms (GCM) 10K type strain sequencing project: providing services to taxonomists for standard genome sequencing and annotation.</title>
        <authorList>
            <consortium name="The Broad Institute Genomics Platform"/>
            <consortium name="The Broad Institute Genome Sequencing Center for Infectious Disease"/>
            <person name="Wu L."/>
            <person name="Ma J."/>
        </authorList>
    </citation>
    <scope>NUCLEOTIDE SEQUENCE [LARGE SCALE GENOMIC DNA]</scope>
    <source>
        <strain evidence="5">JCM 16545</strain>
    </source>
</reference>
<evidence type="ECO:0000313" key="4">
    <source>
        <dbReference type="EMBL" id="MFD2276764.1"/>
    </source>
</evidence>
<dbReference type="EMBL" id="JBHUJC010000027">
    <property type="protein sequence ID" value="MFD2276764.1"/>
    <property type="molecule type" value="Genomic_DNA"/>
</dbReference>
<dbReference type="Gene3D" id="2.40.420.20">
    <property type="match status" value="1"/>
</dbReference>
<keyword evidence="5" id="KW-1185">Reference proteome</keyword>
<comment type="similarity">
    <text evidence="1">Belongs to the membrane fusion protein (MFP) (TC 8.A.1) family.</text>
</comment>
<dbReference type="NCBIfam" id="TIGR01730">
    <property type="entry name" value="RND_mfp"/>
    <property type="match status" value="1"/>
</dbReference>
<evidence type="ECO:0000256" key="1">
    <source>
        <dbReference type="ARBA" id="ARBA00009477"/>
    </source>
</evidence>
<evidence type="ECO:0000256" key="2">
    <source>
        <dbReference type="SAM" id="Coils"/>
    </source>
</evidence>
<comment type="caution">
    <text evidence="4">The sequence shown here is derived from an EMBL/GenBank/DDBJ whole genome shotgun (WGS) entry which is preliminary data.</text>
</comment>
<dbReference type="PANTHER" id="PTHR30469">
    <property type="entry name" value="MULTIDRUG RESISTANCE PROTEIN MDTA"/>
    <property type="match status" value="1"/>
</dbReference>
<name>A0ABW5E8Q0_9BACT</name>
<feature type="domain" description="Multidrug resistance protein MdtA-like C-terminal permuted SH3" evidence="3">
    <location>
        <begin position="322"/>
        <end position="371"/>
    </location>
</feature>
<dbReference type="Gene3D" id="1.10.287.470">
    <property type="entry name" value="Helix hairpin bin"/>
    <property type="match status" value="1"/>
</dbReference>
<gene>
    <name evidence="4" type="ORF">ACFSQZ_09815</name>
</gene>
<evidence type="ECO:0000313" key="5">
    <source>
        <dbReference type="Proteomes" id="UP001597297"/>
    </source>
</evidence>
<proteinExistence type="inferred from homology"/>
<dbReference type="Gene3D" id="2.40.50.100">
    <property type="match status" value="1"/>
</dbReference>
<organism evidence="4 5">
    <name type="scientific">Rubritalea spongiae</name>
    <dbReference type="NCBI Taxonomy" id="430797"/>
    <lineage>
        <taxon>Bacteria</taxon>
        <taxon>Pseudomonadati</taxon>
        <taxon>Verrucomicrobiota</taxon>
        <taxon>Verrucomicrobiia</taxon>
        <taxon>Verrucomicrobiales</taxon>
        <taxon>Rubritaleaceae</taxon>
        <taxon>Rubritalea</taxon>
    </lineage>
</organism>
<evidence type="ECO:0000259" key="3">
    <source>
        <dbReference type="Pfam" id="PF25967"/>
    </source>
</evidence>
<dbReference type="PANTHER" id="PTHR30469:SF12">
    <property type="entry name" value="MULTIDRUG RESISTANCE PROTEIN MDTA"/>
    <property type="match status" value="1"/>
</dbReference>
<dbReference type="Gene3D" id="2.40.30.170">
    <property type="match status" value="1"/>
</dbReference>
<sequence length="390" mass="42583">MSMIETGRKIRPMIKFILVLLVLGIGVAVMKGLMSTSVKAPAEGKELFVPNVEVLEVVEENYKVVLRAQGKVEPVSSTEIVSEVSGAIDWVSPELKAGGKFKKGELMLKLSQADYLSQLEQARANVADAELQIVQEEARAEQGLRDWKKLGRGGEPGELIKRVPQLKSAKARLIAAEAAVKQAERDLAKTEIVAPYACLVESAQVDQGGYLTSAGRVAIIYEADKVQVRLPLSLEDVSYLPPSLENVAVEINAQIGRLNEQWIGKVVRTEGVIDRATHTMMTVVEVAEKKDDGRFPLPPFGLFVEGVFKGTQFENVVRLPRMALRTNGTVWLVDSKGLLEVRDVTVERSDRDTVMVVDGLSSGESVITSPIEIPVDGMKVEISKTANRAP</sequence>
<dbReference type="InterPro" id="IPR058627">
    <property type="entry name" value="MdtA-like_C"/>
</dbReference>
<protein>
    <submittedName>
        <fullName evidence="4">Efflux RND transporter periplasmic adaptor subunit</fullName>
    </submittedName>
</protein>
<feature type="coiled-coil region" evidence="2">
    <location>
        <begin position="112"/>
        <end position="139"/>
    </location>
</feature>
<accession>A0ABW5E8Q0</accession>
<dbReference type="Proteomes" id="UP001597297">
    <property type="component" value="Unassembled WGS sequence"/>
</dbReference>